<dbReference type="OMA" id="QMIFNES"/>
<name>M3HK90_CANMX</name>
<dbReference type="AlphaFoldDB" id="M3HK90"/>
<dbReference type="GO" id="GO:0044284">
    <property type="term" value="C:mitochondrial crista junction"/>
    <property type="evidence" value="ECO:0007669"/>
    <property type="project" value="TreeGrafter"/>
</dbReference>
<reference evidence="2 3" key="1">
    <citation type="submission" date="2013-02" db="EMBL/GenBank/DDBJ databases">
        <title>Genome sequence of Candida maltosa Xu316, a potential industrial strain for xylitol and ethanol production.</title>
        <authorList>
            <person name="Yu J."/>
            <person name="Wang Q."/>
            <person name="Geng X."/>
            <person name="Bao W."/>
            <person name="He P."/>
            <person name="Cai J."/>
        </authorList>
    </citation>
    <scope>NUCLEOTIDE SEQUENCE [LARGE SCALE GENOMIC DNA]</scope>
    <source>
        <strain evidence="3">Xu316</strain>
    </source>
</reference>
<dbReference type="EMBL" id="AOGT01001367">
    <property type="protein sequence ID" value="EMG47802.1"/>
    <property type="molecule type" value="Genomic_DNA"/>
</dbReference>
<organism evidence="2 3">
    <name type="scientific">Candida maltosa (strain Xu316)</name>
    <name type="common">Yeast</name>
    <dbReference type="NCBI Taxonomy" id="1245528"/>
    <lineage>
        <taxon>Eukaryota</taxon>
        <taxon>Fungi</taxon>
        <taxon>Dikarya</taxon>
        <taxon>Ascomycota</taxon>
        <taxon>Saccharomycotina</taxon>
        <taxon>Pichiomycetes</taxon>
        <taxon>Debaryomycetaceae</taxon>
        <taxon>Candida/Lodderomyces clade</taxon>
        <taxon>Candida</taxon>
    </lineage>
</organism>
<comment type="subunit">
    <text evidence="1">Component of the mitochondrial contact site and cristae organizing system (MICOS) complex.</text>
</comment>
<comment type="subcellular location">
    <subcellularLocation>
        <location evidence="1">Mitochondrion inner membrane</location>
    </subcellularLocation>
</comment>
<dbReference type="STRING" id="1245528.M3HK90"/>
<dbReference type="eggNOG" id="ENOG502S70K">
    <property type="taxonomic scope" value="Eukaryota"/>
</dbReference>
<keyword evidence="1" id="KW-0496">Mitochondrion</keyword>
<evidence type="ECO:0000313" key="2">
    <source>
        <dbReference type="EMBL" id="EMG47802.1"/>
    </source>
</evidence>
<proteinExistence type="predicted"/>
<evidence type="ECO:0000313" key="3">
    <source>
        <dbReference type="Proteomes" id="UP000011777"/>
    </source>
</evidence>
<dbReference type="Proteomes" id="UP000011777">
    <property type="component" value="Unassembled WGS sequence"/>
</dbReference>
<dbReference type="InterPro" id="IPR019166">
    <property type="entry name" value="MIC26/MIC27"/>
</dbReference>
<keyword evidence="3" id="KW-1185">Reference proteome</keyword>
<accession>M3HK90</accession>
<gene>
    <name evidence="2" type="ORF">G210_1753</name>
</gene>
<sequence>MFRGIRFITPLMTAGAVISLPSNNLIFNESVKKRGFYEDDENVVPIPGTVTPAPASELESLGSNKIIDGISVRSSQVTENLFKTAREFTESSLDTLSNWVNSKYTTYNEKERAVTSTVSSLHNKSEDLLPNSLYIIVGILTGTIAARTRGVVAKVAFPTIFGLATFRYFLPRTFENTTGFVWKLEKENIPQVAAQQEFAYNQAVGFVNTIEETTESGKKSIEDKAKSLRKSIADITGLNIDEEVSKK</sequence>
<keyword evidence="1" id="KW-0472">Membrane</keyword>
<protein>
    <recommendedName>
        <fullName evidence="1">MICOS complex subunit</fullName>
    </recommendedName>
</protein>
<comment type="function">
    <text evidence="1">Component of the MICOS complex, a large protein complex of the mitochondrial inner membrane that plays crucial roles in the maintenance of crista junctions, inner membrane architecture, and formation of contact sites to the outer membrane.</text>
</comment>
<dbReference type="HOGENOM" id="CLU_086433_0_0_1"/>
<dbReference type="InterPro" id="IPR033181">
    <property type="entry name" value="Mic26_fungi"/>
</dbReference>
<dbReference type="PANTHER" id="PTHR28268:SF1">
    <property type="entry name" value="MICOS SUBUNIT MIC26"/>
    <property type="match status" value="1"/>
</dbReference>
<keyword evidence="1" id="KW-0999">Mitochondrion inner membrane</keyword>
<dbReference type="OrthoDB" id="2399148at2759"/>
<comment type="caution">
    <text evidence="2">The sequence shown here is derived from an EMBL/GenBank/DDBJ whole genome shotgun (WGS) entry which is preliminary data.</text>
</comment>
<dbReference type="PANTHER" id="PTHR28268">
    <property type="entry name" value="MICOS SUBUNIT MIC26"/>
    <property type="match status" value="1"/>
</dbReference>
<dbReference type="GO" id="GO:0061617">
    <property type="term" value="C:MICOS complex"/>
    <property type="evidence" value="ECO:0007669"/>
    <property type="project" value="UniProtKB-UniRule"/>
</dbReference>
<evidence type="ECO:0000256" key="1">
    <source>
        <dbReference type="RuleBase" id="RU363021"/>
    </source>
</evidence>
<dbReference type="Pfam" id="PF09769">
    <property type="entry name" value="ApoO"/>
    <property type="match status" value="1"/>
</dbReference>
<dbReference type="GO" id="GO:0042407">
    <property type="term" value="P:cristae formation"/>
    <property type="evidence" value="ECO:0007669"/>
    <property type="project" value="InterPro"/>
</dbReference>